<dbReference type="AlphaFoldDB" id="A0A845BI96"/>
<gene>
    <name evidence="4" type="ORF">E0493_16295</name>
</gene>
<sequence>MSRRHVLPALALLAALALPVAAQAQALDLTGGGPIEVTASNGIEWRQQEQVVIARGDARAVREGVTLTADRLIARYRPRAGEPAATAAPAESPMSGGEIWRLEAEGHVKIDSATEHAEGDRAIYDMDQAVLVMTGRALKLTTPQDVLTARDSMEYWPQKRMAVARGAAHVVTQDQRQIFADTLVGYFQDRDGAPQAARGGAKEGSQLERVESFGNVEIRTPTEVVRGDRGVYSEVTGMARLLGGVRITRGDNQLNGQEAIVNMRSGVARLVSTPGQRVQGLIIPQQGQQALQPEQGRSR</sequence>
<dbReference type="Pfam" id="PF03968">
    <property type="entry name" value="LptD_N"/>
    <property type="match status" value="2"/>
</dbReference>
<dbReference type="PANTHER" id="PTHR36504">
    <property type="entry name" value="LIPOPOLYSACCHARIDE EXPORT SYSTEM PROTEIN LPTA"/>
    <property type="match status" value="1"/>
</dbReference>
<evidence type="ECO:0000313" key="4">
    <source>
        <dbReference type="EMBL" id="MXP64912.1"/>
    </source>
</evidence>
<feature type="chain" id="PRO_5032353306" description="Organic solvent tolerance-like N-terminal domain-containing protein" evidence="2">
    <location>
        <begin position="25"/>
        <end position="299"/>
    </location>
</feature>
<evidence type="ECO:0000259" key="3">
    <source>
        <dbReference type="Pfam" id="PF03968"/>
    </source>
</evidence>
<dbReference type="PANTHER" id="PTHR36504:SF1">
    <property type="entry name" value="LIPOPOLYSACCHARIDE EXPORT SYSTEM PROTEIN LPTA"/>
    <property type="match status" value="1"/>
</dbReference>
<dbReference type="OrthoDB" id="8450043at2"/>
<accession>A0A845BI96</accession>
<dbReference type="InterPro" id="IPR052037">
    <property type="entry name" value="LPS_export_LptA"/>
</dbReference>
<organism evidence="4 5">
    <name type="scientific">Teichococcus coralli</name>
    <dbReference type="NCBI Taxonomy" id="2545983"/>
    <lineage>
        <taxon>Bacteria</taxon>
        <taxon>Pseudomonadati</taxon>
        <taxon>Pseudomonadota</taxon>
        <taxon>Alphaproteobacteria</taxon>
        <taxon>Acetobacterales</taxon>
        <taxon>Roseomonadaceae</taxon>
        <taxon>Roseomonas</taxon>
    </lineage>
</organism>
<keyword evidence="1 2" id="KW-0732">Signal</keyword>
<dbReference type="Gene3D" id="2.60.450.10">
    <property type="entry name" value="Lipopolysaccharide (LPS) transport protein A like domain"/>
    <property type="match status" value="2"/>
</dbReference>
<feature type="domain" description="Organic solvent tolerance-like N-terminal" evidence="3">
    <location>
        <begin position="158"/>
        <end position="266"/>
    </location>
</feature>
<name>A0A845BI96_9PROT</name>
<keyword evidence="5" id="KW-1185">Reference proteome</keyword>
<feature type="domain" description="Organic solvent tolerance-like N-terminal" evidence="3">
    <location>
        <begin position="40"/>
        <end position="149"/>
    </location>
</feature>
<proteinExistence type="predicted"/>
<evidence type="ECO:0000313" key="5">
    <source>
        <dbReference type="Proteomes" id="UP000460715"/>
    </source>
</evidence>
<reference evidence="4 5" key="1">
    <citation type="submission" date="2019-03" db="EMBL/GenBank/DDBJ databases">
        <title>Roseomonas sp. a novel Roseomonas species isolated from Sea whip Gorgonian.</title>
        <authorList>
            <person name="Li F."/>
            <person name="Pan X."/>
            <person name="Huang S."/>
            <person name="Li Z."/>
            <person name="Meng B."/>
        </authorList>
    </citation>
    <scope>NUCLEOTIDE SEQUENCE [LARGE SCALE GENOMIC DNA]</scope>
    <source>
        <strain evidence="4 5">M0104</strain>
    </source>
</reference>
<dbReference type="GO" id="GO:0017089">
    <property type="term" value="F:glycolipid transfer activity"/>
    <property type="evidence" value="ECO:0007669"/>
    <property type="project" value="TreeGrafter"/>
</dbReference>
<comment type="caution">
    <text evidence="4">The sequence shown here is derived from an EMBL/GenBank/DDBJ whole genome shotgun (WGS) entry which is preliminary data.</text>
</comment>
<dbReference type="EMBL" id="SNVJ01000016">
    <property type="protein sequence ID" value="MXP64912.1"/>
    <property type="molecule type" value="Genomic_DNA"/>
</dbReference>
<evidence type="ECO:0000256" key="2">
    <source>
        <dbReference type="SAM" id="SignalP"/>
    </source>
</evidence>
<dbReference type="GO" id="GO:0009279">
    <property type="term" value="C:cell outer membrane"/>
    <property type="evidence" value="ECO:0007669"/>
    <property type="project" value="TreeGrafter"/>
</dbReference>
<evidence type="ECO:0000256" key="1">
    <source>
        <dbReference type="ARBA" id="ARBA00022729"/>
    </source>
</evidence>
<dbReference type="GO" id="GO:0015920">
    <property type="term" value="P:lipopolysaccharide transport"/>
    <property type="evidence" value="ECO:0007669"/>
    <property type="project" value="TreeGrafter"/>
</dbReference>
<dbReference type="GO" id="GO:0030288">
    <property type="term" value="C:outer membrane-bounded periplasmic space"/>
    <property type="evidence" value="ECO:0007669"/>
    <property type="project" value="TreeGrafter"/>
</dbReference>
<dbReference type="Proteomes" id="UP000460715">
    <property type="component" value="Unassembled WGS sequence"/>
</dbReference>
<dbReference type="RefSeq" id="WP_160938324.1">
    <property type="nucleotide sequence ID" value="NZ_SNVJ01000016.1"/>
</dbReference>
<protein>
    <recommendedName>
        <fullName evidence="3">Organic solvent tolerance-like N-terminal domain-containing protein</fullName>
    </recommendedName>
</protein>
<dbReference type="InterPro" id="IPR005653">
    <property type="entry name" value="OstA-like_N"/>
</dbReference>
<feature type="signal peptide" evidence="2">
    <location>
        <begin position="1"/>
        <end position="24"/>
    </location>
</feature>